<organism evidence="14 15">
    <name type="scientific">Sutterella megalosphaeroides</name>
    <dbReference type="NCBI Taxonomy" id="2494234"/>
    <lineage>
        <taxon>Bacteria</taxon>
        <taxon>Pseudomonadati</taxon>
        <taxon>Pseudomonadota</taxon>
        <taxon>Betaproteobacteria</taxon>
        <taxon>Burkholderiales</taxon>
        <taxon>Sutterellaceae</taxon>
        <taxon>Sutterella</taxon>
    </lineage>
</organism>
<dbReference type="Proteomes" id="UP000271003">
    <property type="component" value="Chromosome"/>
</dbReference>
<evidence type="ECO:0000256" key="5">
    <source>
        <dbReference type="ARBA" id="ARBA00022448"/>
    </source>
</evidence>
<comment type="subcellular location">
    <subcellularLocation>
        <location evidence="1">Cell outer membrane</location>
        <topology evidence="1">Lipid-anchor</topology>
    </subcellularLocation>
</comment>
<keyword evidence="11" id="KW-0998">Cell outer membrane</keyword>
<feature type="signal peptide" evidence="13">
    <location>
        <begin position="1"/>
        <end position="24"/>
    </location>
</feature>
<comment type="subunit">
    <text evidence="3">Monomer.</text>
</comment>
<evidence type="ECO:0000256" key="4">
    <source>
        <dbReference type="ARBA" id="ARBA00016202"/>
    </source>
</evidence>
<dbReference type="GO" id="GO:0009279">
    <property type="term" value="C:cell outer membrane"/>
    <property type="evidence" value="ECO:0007669"/>
    <property type="project" value="UniProtKB-SubCell"/>
</dbReference>
<evidence type="ECO:0000256" key="2">
    <source>
        <dbReference type="ARBA" id="ARBA00009696"/>
    </source>
</evidence>
<evidence type="ECO:0000256" key="10">
    <source>
        <dbReference type="ARBA" id="ARBA00023186"/>
    </source>
</evidence>
<accession>A0A2Z6IC59</accession>
<proteinExistence type="inferred from homology"/>
<evidence type="ECO:0000256" key="7">
    <source>
        <dbReference type="ARBA" id="ARBA00022927"/>
    </source>
</evidence>
<evidence type="ECO:0000256" key="11">
    <source>
        <dbReference type="ARBA" id="ARBA00023237"/>
    </source>
</evidence>
<dbReference type="KEGG" id="sutt:SUTMEG_00970"/>
<keyword evidence="10" id="KW-0143">Chaperone</keyword>
<keyword evidence="5" id="KW-0813">Transport</keyword>
<keyword evidence="9" id="KW-0564">Palmitate</keyword>
<evidence type="ECO:0000313" key="14">
    <source>
        <dbReference type="EMBL" id="BBF22206.1"/>
    </source>
</evidence>
<evidence type="ECO:0000256" key="12">
    <source>
        <dbReference type="ARBA" id="ARBA00023288"/>
    </source>
</evidence>
<dbReference type="GO" id="GO:0015031">
    <property type="term" value="P:protein transport"/>
    <property type="evidence" value="ECO:0007669"/>
    <property type="project" value="UniProtKB-KW"/>
</dbReference>
<dbReference type="Pfam" id="PF03550">
    <property type="entry name" value="LolB"/>
    <property type="match status" value="1"/>
</dbReference>
<comment type="similarity">
    <text evidence="2">Belongs to the LolB family.</text>
</comment>
<dbReference type="RefSeq" id="WP_170143789.1">
    <property type="nucleotide sequence ID" value="NZ_AP018786.1"/>
</dbReference>
<evidence type="ECO:0000256" key="9">
    <source>
        <dbReference type="ARBA" id="ARBA00023139"/>
    </source>
</evidence>
<dbReference type="EMBL" id="AP018786">
    <property type="protein sequence ID" value="BBF22206.1"/>
    <property type="molecule type" value="Genomic_DNA"/>
</dbReference>
<feature type="chain" id="PRO_5016402708" description="Outer-membrane lipoprotein LolB" evidence="13">
    <location>
        <begin position="25"/>
        <end position="177"/>
    </location>
</feature>
<sequence>MKRRTLVRLLGGLGLAKIALLSGCATTPADRRVFAGRFALTVAAPGKTENQTGRFRLTVRERGEAAPDLQLDLLTPLAGVLARIEVDASGAKLSRGIDETVAQGKDLDDLLSNVLGFTLPVRELFEVLAAPTANDQLTTGEWEARIRARRPEGSARTVRFLRLSGSPRITLTVTLDD</sequence>
<evidence type="ECO:0000313" key="15">
    <source>
        <dbReference type="Proteomes" id="UP000271003"/>
    </source>
</evidence>
<name>A0A2Z6IC59_9BURK</name>
<dbReference type="SUPFAM" id="SSF89392">
    <property type="entry name" value="Prokaryotic lipoproteins and lipoprotein localization factors"/>
    <property type="match status" value="1"/>
</dbReference>
<gene>
    <name evidence="14" type="ORF">SUTMEG_00970</name>
</gene>
<keyword evidence="15" id="KW-1185">Reference proteome</keyword>
<protein>
    <recommendedName>
        <fullName evidence="4">Outer-membrane lipoprotein LolB</fullName>
    </recommendedName>
</protein>
<evidence type="ECO:0000256" key="1">
    <source>
        <dbReference type="ARBA" id="ARBA00004459"/>
    </source>
</evidence>
<keyword evidence="12" id="KW-0449">Lipoprotein</keyword>
<dbReference type="InterPro" id="IPR004565">
    <property type="entry name" value="OM_lipoprot_LolB"/>
</dbReference>
<dbReference type="AlphaFoldDB" id="A0A2Z6IC59"/>
<reference evidence="14 15" key="1">
    <citation type="journal article" date="2018" name="Int. J. Syst. Evol. Microbiol.">
        <title>Mesosutterella multiformis gen. nov., sp. nov., a member of the family Sutterellaceae and Sutterella megalosphaeroides sp. nov., isolated from human faeces.</title>
        <authorList>
            <person name="Sakamoto M."/>
            <person name="Ikeyama N."/>
            <person name="Kunihiro T."/>
            <person name="Iino T."/>
            <person name="Yuki M."/>
            <person name="Ohkuma M."/>
        </authorList>
    </citation>
    <scope>NUCLEOTIDE SEQUENCE [LARGE SCALE GENOMIC DNA]</scope>
    <source>
        <strain evidence="14 15">6FBBBH3</strain>
    </source>
</reference>
<keyword evidence="6 13" id="KW-0732">Signal</keyword>
<evidence type="ECO:0000256" key="8">
    <source>
        <dbReference type="ARBA" id="ARBA00023136"/>
    </source>
</evidence>
<keyword evidence="8" id="KW-0472">Membrane</keyword>
<dbReference type="Gene3D" id="2.50.20.10">
    <property type="entry name" value="Lipoprotein localisation LolA/LolB/LppX"/>
    <property type="match status" value="1"/>
</dbReference>
<evidence type="ECO:0000256" key="3">
    <source>
        <dbReference type="ARBA" id="ARBA00011245"/>
    </source>
</evidence>
<evidence type="ECO:0000256" key="13">
    <source>
        <dbReference type="SAM" id="SignalP"/>
    </source>
</evidence>
<evidence type="ECO:0000256" key="6">
    <source>
        <dbReference type="ARBA" id="ARBA00022729"/>
    </source>
</evidence>
<dbReference type="InterPro" id="IPR029046">
    <property type="entry name" value="LolA/LolB/LppX"/>
</dbReference>
<keyword evidence="7" id="KW-0653">Protein transport</keyword>